<sequence length="173" mass="19773">MDSEIDLASNLIGKYLLAGWVMTNTVCPIQNCNVPLLRSKDNTVWFCVLCDKEPGKSKSQTMQSSPVTMVDEINNEAPSQYDEIQLQQFRRDQSQRASQLIAQYLLQGWALIEQICLNDTCYGVPLIRSRDKKKYCVICQNYYVHESELGLMKHNIISSTGSVEVEKKKDQDK</sequence>
<accession>A0A9W4S9Z9</accession>
<dbReference type="PANTHER" id="PTHR16537">
    <property type="entry name" value="SJOEGREN SYNDROME/SCLERODERMA AUTOANTIGEN 1"/>
    <property type="match status" value="1"/>
</dbReference>
<dbReference type="PANTHER" id="PTHR16537:SF1">
    <property type="entry name" value="PROTEIN ZNRD2"/>
    <property type="match status" value="1"/>
</dbReference>
<comment type="caution">
    <text evidence="1">The sequence shown here is derived from an EMBL/GenBank/DDBJ whole genome shotgun (WGS) entry which is preliminary data.</text>
</comment>
<dbReference type="InterPro" id="IPR009563">
    <property type="entry name" value="SSSCA1"/>
</dbReference>
<dbReference type="OrthoDB" id="28939at2759"/>
<name>A0A9W4S9Z9_9GLOM</name>
<evidence type="ECO:0000313" key="1">
    <source>
        <dbReference type="EMBL" id="CAI2161388.1"/>
    </source>
</evidence>
<dbReference type="EMBL" id="CAMKVN010000003">
    <property type="protein sequence ID" value="CAI2161388.1"/>
    <property type="molecule type" value="Genomic_DNA"/>
</dbReference>
<keyword evidence="2" id="KW-1185">Reference proteome</keyword>
<dbReference type="Pfam" id="PF06677">
    <property type="entry name" value="Auto_anti-p27"/>
    <property type="match status" value="2"/>
</dbReference>
<dbReference type="InterPro" id="IPR051888">
    <property type="entry name" value="UPF0148_domain"/>
</dbReference>
<proteinExistence type="predicted"/>
<organism evidence="1 2">
    <name type="scientific">Funneliformis geosporum</name>
    <dbReference type="NCBI Taxonomy" id="1117311"/>
    <lineage>
        <taxon>Eukaryota</taxon>
        <taxon>Fungi</taxon>
        <taxon>Fungi incertae sedis</taxon>
        <taxon>Mucoromycota</taxon>
        <taxon>Glomeromycotina</taxon>
        <taxon>Glomeromycetes</taxon>
        <taxon>Glomerales</taxon>
        <taxon>Glomeraceae</taxon>
        <taxon>Funneliformis</taxon>
    </lineage>
</organism>
<gene>
    <name evidence="1" type="ORF">FWILDA_LOCUS31</name>
</gene>
<protein>
    <submittedName>
        <fullName evidence="1">2058_t:CDS:1</fullName>
    </submittedName>
</protein>
<dbReference type="AlphaFoldDB" id="A0A9W4S9Z9"/>
<dbReference type="Proteomes" id="UP001153678">
    <property type="component" value="Unassembled WGS sequence"/>
</dbReference>
<reference evidence="1" key="1">
    <citation type="submission" date="2022-08" db="EMBL/GenBank/DDBJ databases">
        <authorList>
            <person name="Kallberg Y."/>
            <person name="Tangrot J."/>
            <person name="Rosling A."/>
        </authorList>
    </citation>
    <scope>NUCLEOTIDE SEQUENCE</scope>
    <source>
        <strain evidence="1">Wild A</strain>
    </source>
</reference>
<evidence type="ECO:0000313" key="2">
    <source>
        <dbReference type="Proteomes" id="UP001153678"/>
    </source>
</evidence>